<evidence type="ECO:0000313" key="3">
    <source>
        <dbReference type="EMBL" id="KAG0655043.1"/>
    </source>
</evidence>
<dbReference type="GO" id="GO:0070823">
    <property type="term" value="C:HDA1 complex"/>
    <property type="evidence" value="ECO:0007669"/>
    <property type="project" value="InterPro"/>
</dbReference>
<accession>A0A9P6VVI2</accession>
<dbReference type="AlphaFoldDB" id="A0A9P6VVI2"/>
<sequence>MDLLKILDTKPVPTIVDSQTLGASGNVSGDYWLPTTICLYQKELTDQIVSLHYSDILRYFETTNYKADVVLESMRAMCTNSEYVATHPYLLIDHYMPKSLITRDIPAHLAETSGKFVVLRDLINLVQKYETNTAIVCRPGRTMDLVEALLLGNKVNIKRYDGSSIKSKQKKPKDYSCTCHLFPSLPPPSEKSVKIEIQDQFDMLIAVDPSVDTEISYIQKILKYGRAGKNNTNTSRKSPIVRLVAINSVDHCNIYFNKKFPRDSTEFLSRVTAGVVVLRDIVGTLPPDLRPIYSQHLSYLVEWLENSDLPWPLPDVYPIKQYNPMDVERSLLSEVKFNQVEDLDAIFNTISKKRGRHKDRNGDGSYNHKNKSYYQLKRLKNDYSTNPTKQGMKQLTGITTAGEDDSINYHLVSGILTHKLIQSIGQVYNDIERQVAELKDYKATDTIEQNHVSFYTKERDDMNRKLMDCQNLIHNFNNNSKNLEQANNANFEKGDEMDNKYNSALTGMKCNNDLNKKLKDSIIEKKSIWEELEREQRQKDSKLKEKEYMLKEINRADEAIKTSSEEISKLKTETDTIENNIRAKFERDSASQVEVSVRIDNLKDELKKEESYHEELESKLSDLIEKLHQVPTPRVRTTNTTKGKGRRK</sequence>
<feature type="region of interest" description="Disordered" evidence="2">
    <location>
        <begin position="629"/>
        <end position="648"/>
    </location>
</feature>
<protein>
    <submittedName>
        <fullName evidence="3">Histone deacetylase</fullName>
    </submittedName>
</protein>
<comment type="caution">
    <text evidence="3">The sequence shown here is derived from an EMBL/GenBank/DDBJ whole genome shotgun (WGS) entry which is preliminary data.</text>
</comment>
<dbReference type="OrthoDB" id="3647690at2759"/>
<proteinExistence type="predicted"/>
<feature type="coiled-coil region" evidence="1">
    <location>
        <begin position="459"/>
        <end position="486"/>
    </location>
</feature>
<dbReference type="InterPro" id="IPR026216">
    <property type="entry name" value="HDA3"/>
</dbReference>
<dbReference type="InterPro" id="IPR021006">
    <property type="entry name" value="Hda2/3"/>
</dbReference>
<feature type="compositionally biased region" description="Low complexity" evidence="2">
    <location>
        <begin position="630"/>
        <end position="642"/>
    </location>
</feature>
<dbReference type="EMBL" id="PUHR01000309">
    <property type="protein sequence ID" value="KAG0655043.1"/>
    <property type="molecule type" value="Genomic_DNA"/>
</dbReference>
<dbReference type="Pfam" id="PF11496">
    <property type="entry name" value="HDA2-3"/>
    <property type="match status" value="1"/>
</dbReference>
<keyword evidence="1" id="KW-0175">Coiled coil</keyword>
<dbReference type="InterPro" id="IPR038609">
    <property type="entry name" value="HDA1_su2/3_sf"/>
</dbReference>
<evidence type="ECO:0000256" key="2">
    <source>
        <dbReference type="SAM" id="MobiDB-lite"/>
    </source>
</evidence>
<name>A0A9P6VVI2_MAUEX</name>
<dbReference type="Gene3D" id="3.40.50.12360">
    <property type="match status" value="1"/>
</dbReference>
<gene>
    <name evidence="3" type="primary">HDA3</name>
    <name evidence="3" type="ORF">C6P45_003163</name>
</gene>
<dbReference type="Proteomes" id="UP000750334">
    <property type="component" value="Unassembled WGS sequence"/>
</dbReference>
<reference evidence="3 4" key="1">
    <citation type="submission" date="2020-11" db="EMBL/GenBank/DDBJ databases">
        <title>Kefir isolates.</title>
        <authorList>
            <person name="Marcisauskas S."/>
            <person name="Kim Y."/>
            <person name="Blasche S."/>
        </authorList>
    </citation>
    <scope>NUCLEOTIDE SEQUENCE [LARGE SCALE GENOMIC DNA]</scope>
    <source>
        <strain evidence="3 4">OG2</strain>
    </source>
</reference>
<organism evidence="3 4">
    <name type="scientific">Maudiozyma exigua</name>
    <name type="common">Yeast</name>
    <name type="synonym">Kazachstania exigua</name>
    <dbReference type="NCBI Taxonomy" id="34358"/>
    <lineage>
        <taxon>Eukaryota</taxon>
        <taxon>Fungi</taxon>
        <taxon>Dikarya</taxon>
        <taxon>Ascomycota</taxon>
        <taxon>Saccharomycotina</taxon>
        <taxon>Saccharomycetes</taxon>
        <taxon>Saccharomycetales</taxon>
        <taxon>Saccharomycetaceae</taxon>
        <taxon>Maudiozyma</taxon>
    </lineage>
</organism>
<feature type="coiled-coil region" evidence="1">
    <location>
        <begin position="553"/>
        <end position="626"/>
    </location>
</feature>
<evidence type="ECO:0000256" key="1">
    <source>
        <dbReference type="SAM" id="Coils"/>
    </source>
</evidence>
<dbReference type="PRINTS" id="PR02093">
    <property type="entry name" value="HDA1SUBUNIT3"/>
</dbReference>
<evidence type="ECO:0000313" key="4">
    <source>
        <dbReference type="Proteomes" id="UP000750334"/>
    </source>
</evidence>
<keyword evidence="4" id="KW-1185">Reference proteome</keyword>